<dbReference type="AlphaFoldDB" id="A0A370WS57"/>
<evidence type="ECO:0000256" key="1">
    <source>
        <dbReference type="SAM" id="Phobius"/>
    </source>
</evidence>
<proteinExistence type="predicted"/>
<feature type="transmembrane region" description="Helical" evidence="1">
    <location>
        <begin position="43"/>
        <end position="65"/>
    </location>
</feature>
<keyword evidence="3" id="KW-1185">Reference proteome</keyword>
<dbReference type="EMBL" id="QRBE01000019">
    <property type="protein sequence ID" value="RDS78950.1"/>
    <property type="molecule type" value="Genomic_DNA"/>
</dbReference>
<gene>
    <name evidence="2" type="ORF">DWU98_20245</name>
</gene>
<sequence>MAVIIFALLGLVIVAGTIGAYFWLGGFASSLSHQTTDLANFGSYVGGVAGPLLSFLALVAVVWTVRLQYELLERDRQRQLADQHVRWLDALYRDMQEILHAPLVTTAPQPSVTSLRAVLDKETDMMAIEPALFKGRLTELMELLGQYSEAVALYRDNITAYFDLKVFADRGARILDRIKPFHSTLGNMSPITIEFCDMHLRGDRSRKAAEALTRNTRR</sequence>
<evidence type="ECO:0000313" key="3">
    <source>
        <dbReference type="Proteomes" id="UP000254258"/>
    </source>
</evidence>
<organism evidence="2 3">
    <name type="scientific">Dyella monticola</name>
    <dbReference type="NCBI Taxonomy" id="1927958"/>
    <lineage>
        <taxon>Bacteria</taxon>
        <taxon>Pseudomonadati</taxon>
        <taxon>Pseudomonadota</taxon>
        <taxon>Gammaproteobacteria</taxon>
        <taxon>Lysobacterales</taxon>
        <taxon>Rhodanobacteraceae</taxon>
        <taxon>Dyella</taxon>
    </lineage>
</organism>
<protein>
    <submittedName>
        <fullName evidence="2">Uncharacterized protein</fullName>
    </submittedName>
</protein>
<reference evidence="2 3" key="1">
    <citation type="submission" date="2018-07" db="EMBL/GenBank/DDBJ databases">
        <title>Dyella monticola sp. nov. and Dyella psychrodurans sp. nov. isolated from monsoon evergreen broad-leaved forest soil of Dinghu Mountain, China.</title>
        <authorList>
            <person name="Gao Z."/>
            <person name="Qiu L."/>
        </authorList>
    </citation>
    <scope>NUCLEOTIDE SEQUENCE [LARGE SCALE GENOMIC DNA]</scope>
    <source>
        <strain evidence="2 3">4G-K06</strain>
    </source>
</reference>
<dbReference type="OrthoDB" id="6064940at2"/>
<accession>A0A370WS57</accession>
<name>A0A370WS57_9GAMM</name>
<comment type="caution">
    <text evidence="2">The sequence shown here is derived from an EMBL/GenBank/DDBJ whole genome shotgun (WGS) entry which is preliminary data.</text>
</comment>
<keyword evidence="1" id="KW-0472">Membrane</keyword>
<keyword evidence="1" id="KW-0812">Transmembrane</keyword>
<dbReference type="RefSeq" id="WP_115497412.1">
    <property type="nucleotide sequence ID" value="NZ_QRBE01000019.1"/>
</dbReference>
<keyword evidence="1" id="KW-1133">Transmembrane helix</keyword>
<evidence type="ECO:0000313" key="2">
    <source>
        <dbReference type="EMBL" id="RDS78950.1"/>
    </source>
</evidence>
<dbReference type="Proteomes" id="UP000254258">
    <property type="component" value="Unassembled WGS sequence"/>
</dbReference>